<accession>G4HF06</accession>
<dbReference type="InterPro" id="IPR001845">
    <property type="entry name" value="HTH_ArsR_DNA-bd_dom"/>
</dbReference>
<evidence type="ECO:0000313" key="6">
    <source>
        <dbReference type="Proteomes" id="UP000003891"/>
    </source>
</evidence>
<dbReference type="InterPro" id="IPR016943">
    <property type="entry name" value="UCP030050_HTH"/>
</dbReference>
<dbReference type="InterPro" id="IPR036388">
    <property type="entry name" value="WH-like_DNA-bd_sf"/>
</dbReference>
<dbReference type="InterPro" id="IPR051081">
    <property type="entry name" value="HTH_MetalResp_TranReg"/>
</dbReference>
<dbReference type="CDD" id="cd00090">
    <property type="entry name" value="HTH_ARSR"/>
    <property type="match status" value="1"/>
</dbReference>
<evidence type="ECO:0000259" key="4">
    <source>
        <dbReference type="PROSITE" id="PS50987"/>
    </source>
</evidence>
<sequence>MKEVGSMQLEIDKSSLVVYEALASEVRIRIIQLLSKNKMNIKDLAHELQLSSAIVTKHIKKLEDAGIIKTEKVPGKSGQQKISILKVDHIEINFPKKIFHSFASYETSVPIGHYTDYDLKPTCGLATDKEFIGRVDEPKYFMDPKRVDAEILWFTEGFVQYNIPNFLKKDEKLQQFEISLEISSEFPFSNDVWPSDITFSLNGIELGTWTSPGDFADTRGKFTPDWWPHNINQYGLLKTIRITSHGTYIDGDPLSAISVQDLDTTCDRWTFRIEVKEDAEHVGGATIFGKKFGNHDQDIEFKLYYL</sequence>
<evidence type="ECO:0000256" key="1">
    <source>
        <dbReference type="ARBA" id="ARBA00023015"/>
    </source>
</evidence>
<dbReference type="STRING" id="743719.PaelaDRAFT_2567"/>
<dbReference type="eggNOG" id="COG4189">
    <property type="taxonomic scope" value="Bacteria"/>
</dbReference>
<keyword evidence="3" id="KW-0804">Transcription</keyword>
<dbReference type="Pfam" id="PF01022">
    <property type="entry name" value="HTH_5"/>
    <property type="match status" value="1"/>
</dbReference>
<dbReference type="GO" id="GO:0003700">
    <property type="term" value="F:DNA-binding transcription factor activity"/>
    <property type="evidence" value="ECO:0007669"/>
    <property type="project" value="InterPro"/>
</dbReference>
<evidence type="ECO:0000256" key="2">
    <source>
        <dbReference type="ARBA" id="ARBA00023125"/>
    </source>
</evidence>
<dbReference type="EMBL" id="AGIP01000005">
    <property type="protein sequence ID" value="EHB64323.1"/>
    <property type="molecule type" value="Genomic_DNA"/>
</dbReference>
<name>G4HF06_9BACL</name>
<proteinExistence type="predicted"/>
<dbReference type="SUPFAM" id="SSF46785">
    <property type="entry name" value="Winged helix' DNA-binding domain"/>
    <property type="match status" value="1"/>
</dbReference>
<dbReference type="AlphaFoldDB" id="G4HF06"/>
<dbReference type="SMART" id="SM00418">
    <property type="entry name" value="HTH_ARSR"/>
    <property type="match status" value="1"/>
</dbReference>
<keyword evidence="1" id="KW-0805">Transcription regulation</keyword>
<dbReference type="InterPro" id="IPR036390">
    <property type="entry name" value="WH_DNA-bd_sf"/>
</dbReference>
<evidence type="ECO:0000256" key="3">
    <source>
        <dbReference type="ARBA" id="ARBA00023163"/>
    </source>
</evidence>
<dbReference type="Gene3D" id="1.10.10.10">
    <property type="entry name" value="Winged helix-like DNA-binding domain superfamily/Winged helix DNA-binding domain"/>
    <property type="match status" value="1"/>
</dbReference>
<reference evidence="5 6" key="1">
    <citation type="submission" date="2011-09" db="EMBL/GenBank/DDBJ databases">
        <title>The draft genome of Paenibacillus lactis 154.</title>
        <authorList>
            <consortium name="US DOE Joint Genome Institute (JGI-PGF)"/>
            <person name="Lucas S."/>
            <person name="Han J."/>
            <person name="Lapidus A."/>
            <person name="Cheng J.-F."/>
            <person name="Goodwin L."/>
            <person name="Pitluck S."/>
            <person name="Peters L."/>
            <person name="Land M.L."/>
            <person name="Hauser L."/>
            <person name="Siebers A."/>
            <person name="Thelen M."/>
            <person name="Hugenholtz P."/>
            <person name="Allgaier M."/>
            <person name="Woyke T.J."/>
        </authorList>
    </citation>
    <scope>NUCLEOTIDE SEQUENCE [LARGE SCALE GENOMIC DNA]</scope>
    <source>
        <strain evidence="5 6">154</strain>
    </source>
</reference>
<organism evidence="5 6">
    <name type="scientific">Paenibacillus lactis 154</name>
    <dbReference type="NCBI Taxonomy" id="743719"/>
    <lineage>
        <taxon>Bacteria</taxon>
        <taxon>Bacillati</taxon>
        <taxon>Bacillota</taxon>
        <taxon>Bacilli</taxon>
        <taxon>Bacillales</taxon>
        <taxon>Paenibacillaceae</taxon>
        <taxon>Paenibacillus</taxon>
    </lineage>
</organism>
<dbReference type="PATRIC" id="fig|743719.3.peg.2591"/>
<protein>
    <submittedName>
        <fullName evidence="5">Transcriptional regulator, ArsR family</fullName>
    </submittedName>
</protein>
<dbReference type="PANTHER" id="PTHR33154:SF33">
    <property type="entry name" value="TRANSCRIPTIONAL REPRESSOR SDPR"/>
    <property type="match status" value="1"/>
</dbReference>
<dbReference type="GO" id="GO:0003677">
    <property type="term" value="F:DNA binding"/>
    <property type="evidence" value="ECO:0007669"/>
    <property type="project" value="UniProtKB-KW"/>
</dbReference>
<dbReference type="PANTHER" id="PTHR33154">
    <property type="entry name" value="TRANSCRIPTIONAL REGULATOR, ARSR FAMILY"/>
    <property type="match status" value="1"/>
</dbReference>
<dbReference type="PROSITE" id="PS50987">
    <property type="entry name" value="HTH_ARSR_2"/>
    <property type="match status" value="1"/>
</dbReference>
<evidence type="ECO:0000313" key="5">
    <source>
        <dbReference type="EMBL" id="EHB64323.1"/>
    </source>
</evidence>
<dbReference type="InterPro" id="IPR011991">
    <property type="entry name" value="ArsR-like_HTH"/>
</dbReference>
<feature type="domain" description="HTH arsR-type" evidence="4">
    <location>
        <begin position="7"/>
        <end position="105"/>
    </location>
</feature>
<keyword evidence="2" id="KW-0238">DNA-binding</keyword>
<gene>
    <name evidence="5" type="ORF">PaelaDRAFT_2567</name>
</gene>
<dbReference type="PIRSF" id="PIRSF030050">
    <property type="entry name" value="UCP030050_HTH"/>
    <property type="match status" value="1"/>
</dbReference>
<dbReference type="Proteomes" id="UP000003891">
    <property type="component" value="Unassembled WGS sequence"/>
</dbReference>